<proteinExistence type="inferred from homology"/>
<evidence type="ECO:0000256" key="2">
    <source>
        <dbReference type="ARBA" id="ARBA00022500"/>
    </source>
</evidence>
<evidence type="ECO:0000256" key="6">
    <source>
        <dbReference type="PROSITE-ProRule" id="PRU00050"/>
    </source>
</evidence>
<dbReference type="Pfam" id="PF00072">
    <property type="entry name" value="Response_reg"/>
    <property type="match status" value="1"/>
</dbReference>
<dbReference type="SMART" id="SM00448">
    <property type="entry name" value="REC"/>
    <property type="match status" value="1"/>
</dbReference>
<evidence type="ECO:0000256" key="5">
    <source>
        <dbReference type="HAMAP-Rule" id="MF_00099"/>
    </source>
</evidence>
<dbReference type="PIRSF" id="PIRSF000876">
    <property type="entry name" value="RR_chemtxs_CheB"/>
    <property type="match status" value="1"/>
</dbReference>
<dbReference type="GO" id="GO:0008984">
    <property type="term" value="F:protein-glutamate methylesterase activity"/>
    <property type="evidence" value="ECO:0007669"/>
    <property type="project" value="UniProtKB-UniRule"/>
</dbReference>
<protein>
    <recommendedName>
        <fullName evidence="5">Protein-glutamate methylesterase/protein-glutamine glutaminase</fullName>
        <ecNumber evidence="5">3.1.1.61</ecNumber>
        <ecNumber evidence="5">3.5.1.44</ecNumber>
    </recommendedName>
</protein>
<dbReference type="CDD" id="cd17541">
    <property type="entry name" value="REC_CheB-like"/>
    <property type="match status" value="1"/>
</dbReference>
<comment type="function">
    <text evidence="5">Involved in chemotaxis. Part of a chemotaxis signal transduction system that modulates chemotaxis in response to various stimuli. Catalyzes the demethylation of specific methylglutamate residues introduced into the chemoreceptors (methyl-accepting chemotaxis proteins or MCP) by CheR. Also mediates the irreversible deamidation of specific glutamine residues to glutamic acid.</text>
</comment>
<feature type="modified residue" description="4-aspartylphosphate" evidence="5 7">
    <location>
        <position position="58"/>
    </location>
</feature>
<comment type="catalytic activity">
    <reaction evidence="4 5">
        <text>[protein]-L-glutamate 5-O-methyl ester + H2O = L-glutamyl-[protein] + methanol + H(+)</text>
        <dbReference type="Rhea" id="RHEA:23236"/>
        <dbReference type="Rhea" id="RHEA-COMP:10208"/>
        <dbReference type="Rhea" id="RHEA-COMP:10311"/>
        <dbReference type="ChEBI" id="CHEBI:15377"/>
        <dbReference type="ChEBI" id="CHEBI:15378"/>
        <dbReference type="ChEBI" id="CHEBI:17790"/>
        <dbReference type="ChEBI" id="CHEBI:29973"/>
        <dbReference type="ChEBI" id="CHEBI:82795"/>
        <dbReference type="EC" id="3.1.1.61"/>
    </reaction>
</comment>
<reference evidence="10 11" key="1">
    <citation type="submission" date="2019-02" db="EMBL/GenBank/DDBJ databases">
        <title>Deep-cultivation of Planctomycetes and their phenomic and genomic characterization uncovers novel biology.</title>
        <authorList>
            <person name="Wiegand S."/>
            <person name="Jogler M."/>
            <person name="Boedeker C."/>
            <person name="Pinto D."/>
            <person name="Vollmers J."/>
            <person name="Rivas-Marin E."/>
            <person name="Kohn T."/>
            <person name="Peeters S.H."/>
            <person name="Heuer A."/>
            <person name="Rast P."/>
            <person name="Oberbeckmann S."/>
            <person name="Bunk B."/>
            <person name="Jeske O."/>
            <person name="Meyerdierks A."/>
            <person name="Storesund J.E."/>
            <person name="Kallscheuer N."/>
            <person name="Luecker S."/>
            <person name="Lage O.M."/>
            <person name="Pohl T."/>
            <person name="Merkel B.J."/>
            <person name="Hornburger P."/>
            <person name="Mueller R.-W."/>
            <person name="Bruemmer F."/>
            <person name="Labrenz M."/>
            <person name="Spormann A.M."/>
            <person name="Op Den Camp H."/>
            <person name="Overmann J."/>
            <person name="Amann R."/>
            <person name="Jetten M.S.M."/>
            <person name="Mascher T."/>
            <person name="Medema M.H."/>
            <person name="Devos D.P."/>
            <person name="Kaster A.-K."/>
            <person name="Ovreas L."/>
            <person name="Rohde M."/>
            <person name="Galperin M.Y."/>
            <person name="Jogler C."/>
        </authorList>
    </citation>
    <scope>NUCLEOTIDE SEQUENCE [LARGE SCALE GENOMIC DNA]</scope>
    <source>
        <strain evidence="10 11">Poly41</strain>
    </source>
</reference>
<dbReference type="PROSITE" id="PS50110">
    <property type="entry name" value="RESPONSE_REGULATORY"/>
    <property type="match status" value="1"/>
</dbReference>
<dbReference type="InterPro" id="IPR001789">
    <property type="entry name" value="Sig_transdc_resp-reg_receiver"/>
</dbReference>
<sequence length="360" mass="39117">MNSRPTTILVVDDSALYRQSIQNVLRGVDGADSIGSAKNGVDALEKIERLDPDLLTLDVEMPDMNGIELLREIKRRRLRSKAIMVSSFTAVGAQVTTDALMEGAFDFILKPSGDDSQSNRKQLQDELQQKITAFRQSSDDAVPRKHTASQRVDAEERIDRVPTPRSPCLAVILGTSTGGPVALKAVLPKLPAELPIPVLVIQHMPPTYTHSLANRLDSLCELEVVEATDKMEAIAGRVIIAAGGKQMKLISLGDRLLVRLTDDPLENGVRPSVDYTLRSAVAALDGNALAVIMTGMGRDGLEGCRVLKQAGGYVFAQNQSDCVVYGMPKVVIEQQLADRTLPLGKLAPGIVRHIKRSRRT</sequence>
<dbReference type="PANTHER" id="PTHR42872">
    <property type="entry name" value="PROTEIN-GLUTAMATE METHYLESTERASE/PROTEIN-GLUTAMINE GLUTAMINASE"/>
    <property type="match status" value="1"/>
</dbReference>
<dbReference type="InterPro" id="IPR008248">
    <property type="entry name" value="CheB-like"/>
</dbReference>
<dbReference type="PROSITE" id="PS50122">
    <property type="entry name" value="CHEB"/>
    <property type="match status" value="1"/>
</dbReference>
<keyword evidence="1 5" id="KW-0963">Cytoplasm</keyword>
<dbReference type="InterPro" id="IPR035909">
    <property type="entry name" value="CheB_C"/>
</dbReference>
<dbReference type="Gene3D" id="3.40.50.2300">
    <property type="match status" value="1"/>
</dbReference>
<dbReference type="SUPFAM" id="SSF52172">
    <property type="entry name" value="CheY-like"/>
    <property type="match status" value="1"/>
</dbReference>
<keyword evidence="2 5" id="KW-0145">Chemotaxis</keyword>
<evidence type="ECO:0000256" key="4">
    <source>
        <dbReference type="ARBA" id="ARBA00048267"/>
    </source>
</evidence>
<dbReference type="GO" id="GO:0005737">
    <property type="term" value="C:cytoplasm"/>
    <property type="evidence" value="ECO:0007669"/>
    <property type="project" value="UniProtKB-SubCell"/>
</dbReference>
<feature type="active site" evidence="5 6">
    <location>
        <position position="203"/>
    </location>
</feature>
<dbReference type="EC" id="3.5.1.44" evidence="5"/>
<dbReference type="RefSeq" id="WP_197231586.1">
    <property type="nucleotide sequence ID" value="NZ_SJPV01000010.1"/>
</dbReference>
<comment type="subcellular location">
    <subcellularLocation>
        <location evidence="5">Cytoplasm</location>
    </subcellularLocation>
</comment>
<evidence type="ECO:0000313" key="11">
    <source>
        <dbReference type="Proteomes" id="UP000319143"/>
    </source>
</evidence>
<gene>
    <name evidence="10" type="primary">cheB_1</name>
    <name evidence="5" type="synonym">cheB</name>
    <name evidence="10" type="ORF">Poly41_50640</name>
</gene>
<feature type="active site" evidence="5 6">
    <location>
        <position position="176"/>
    </location>
</feature>
<comment type="catalytic activity">
    <reaction evidence="5">
        <text>L-glutaminyl-[protein] + H2O = L-glutamyl-[protein] + NH4(+)</text>
        <dbReference type="Rhea" id="RHEA:16441"/>
        <dbReference type="Rhea" id="RHEA-COMP:10207"/>
        <dbReference type="Rhea" id="RHEA-COMP:10208"/>
        <dbReference type="ChEBI" id="CHEBI:15377"/>
        <dbReference type="ChEBI" id="CHEBI:28938"/>
        <dbReference type="ChEBI" id="CHEBI:29973"/>
        <dbReference type="ChEBI" id="CHEBI:30011"/>
        <dbReference type="EC" id="3.5.1.44"/>
    </reaction>
</comment>
<dbReference type="Pfam" id="PF01339">
    <property type="entry name" value="CheB_methylest"/>
    <property type="match status" value="1"/>
</dbReference>
<dbReference type="PANTHER" id="PTHR42872:SF6">
    <property type="entry name" value="PROTEIN-GLUTAMATE METHYLESTERASE_PROTEIN-GLUTAMINE GLUTAMINASE"/>
    <property type="match status" value="1"/>
</dbReference>
<name>A0A5C6DC74_9BACT</name>
<dbReference type="SUPFAM" id="SSF52738">
    <property type="entry name" value="Methylesterase CheB, C-terminal domain"/>
    <property type="match status" value="1"/>
</dbReference>
<comment type="domain">
    <text evidence="5">Contains a C-terminal catalytic domain, and an N-terminal region which modulates catalytic activity.</text>
</comment>
<dbReference type="GO" id="GO:0000156">
    <property type="term" value="F:phosphorelay response regulator activity"/>
    <property type="evidence" value="ECO:0007669"/>
    <property type="project" value="InterPro"/>
</dbReference>
<dbReference type="EMBL" id="SJPV01000010">
    <property type="protein sequence ID" value="TWU33311.1"/>
    <property type="molecule type" value="Genomic_DNA"/>
</dbReference>
<dbReference type="HAMAP" id="MF_00099">
    <property type="entry name" value="CheB_chemtxs"/>
    <property type="match status" value="1"/>
</dbReference>
<evidence type="ECO:0000259" key="8">
    <source>
        <dbReference type="PROSITE" id="PS50110"/>
    </source>
</evidence>
<comment type="similarity">
    <text evidence="5">Belongs to the CheB family.</text>
</comment>
<dbReference type="AlphaFoldDB" id="A0A5C6DC74"/>
<organism evidence="10 11">
    <name type="scientific">Novipirellula artificiosorum</name>
    <dbReference type="NCBI Taxonomy" id="2528016"/>
    <lineage>
        <taxon>Bacteria</taxon>
        <taxon>Pseudomonadati</taxon>
        <taxon>Planctomycetota</taxon>
        <taxon>Planctomycetia</taxon>
        <taxon>Pirellulales</taxon>
        <taxon>Pirellulaceae</taxon>
        <taxon>Novipirellula</taxon>
    </lineage>
</organism>
<comment type="caution">
    <text evidence="10">The sequence shown here is derived from an EMBL/GenBank/DDBJ whole genome shotgun (WGS) entry which is preliminary data.</text>
</comment>
<dbReference type="InterPro" id="IPR000673">
    <property type="entry name" value="Sig_transdc_resp-reg_Me-estase"/>
</dbReference>
<dbReference type="Gene3D" id="3.40.50.180">
    <property type="entry name" value="Methylesterase CheB, C-terminal domain"/>
    <property type="match status" value="1"/>
</dbReference>
<accession>A0A5C6DC74</accession>
<feature type="domain" description="Response regulatory" evidence="8">
    <location>
        <begin position="7"/>
        <end position="125"/>
    </location>
</feature>
<evidence type="ECO:0000313" key="10">
    <source>
        <dbReference type="EMBL" id="TWU33311.1"/>
    </source>
</evidence>
<keyword evidence="3 5" id="KW-0378">Hydrolase</keyword>
<comment type="PTM">
    <text evidence="5">Phosphorylated by CheA. Phosphorylation of the N-terminal regulatory domain activates the methylesterase activity.</text>
</comment>
<dbReference type="Proteomes" id="UP000319143">
    <property type="component" value="Unassembled WGS sequence"/>
</dbReference>
<evidence type="ECO:0000256" key="7">
    <source>
        <dbReference type="PROSITE-ProRule" id="PRU00169"/>
    </source>
</evidence>
<feature type="active site" evidence="5 6">
    <location>
        <position position="299"/>
    </location>
</feature>
<feature type="domain" description="CheB-type methylesterase" evidence="9">
    <location>
        <begin position="164"/>
        <end position="357"/>
    </location>
</feature>
<dbReference type="InterPro" id="IPR011006">
    <property type="entry name" value="CheY-like_superfamily"/>
</dbReference>
<keyword evidence="5 7" id="KW-0597">Phosphoprotein</keyword>
<evidence type="ECO:0000256" key="1">
    <source>
        <dbReference type="ARBA" id="ARBA00022490"/>
    </source>
</evidence>
<evidence type="ECO:0000259" key="9">
    <source>
        <dbReference type="PROSITE" id="PS50122"/>
    </source>
</evidence>
<keyword evidence="11" id="KW-1185">Reference proteome</keyword>
<dbReference type="NCBIfam" id="NF001965">
    <property type="entry name" value="PRK00742.1"/>
    <property type="match status" value="1"/>
</dbReference>
<evidence type="ECO:0000256" key="3">
    <source>
        <dbReference type="ARBA" id="ARBA00022801"/>
    </source>
</evidence>
<dbReference type="EC" id="3.1.1.61" evidence="5"/>
<dbReference type="GO" id="GO:0050568">
    <property type="term" value="F:protein-glutamine glutaminase activity"/>
    <property type="evidence" value="ECO:0007669"/>
    <property type="project" value="UniProtKB-UniRule"/>
</dbReference>
<dbReference type="GO" id="GO:0006935">
    <property type="term" value="P:chemotaxis"/>
    <property type="evidence" value="ECO:0007669"/>
    <property type="project" value="UniProtKB-UniRule"/>
</dbReference>
<dbReference type="CDD" id="cd16432">
    <property type="entry name" value="CheB_Rec"/>
    <property type="match status" value="1"/>
</dbReference>